<evidence type="ECO:0000256" key="3">
    <source>
        <dbReference type="ARBA" id="ARBA00022490"/>
    </source>
</evidence>
<dbReference type="Proteomes" id="UP000215027">
    <property type="component" value="Chromosome I"/>
</dbReference>
<dbReference type="HAMAP" id="MF_00111">
    <property type="entry name" value="MurA"/>
    <property type="match status" value="1"/>
</dbReference>
<evidence type="ECO:0000256" key="4">
    <source>
        <dbReference type="ARBA" id="ARBA00022618"/>
    </source>
</evidence>
<evidence type="ECO:0000256" key="12">
    <source>
        <dbReference type="HAMAP-Rule" id="MF_00111"/>
    </source>
</evidence>
<dbReference type="GO" id="GO:0051301">
    <property type="term" value="P:cell division"/>
    <property type="evidence" value="ECO:0007669"/>
    <property type="project" value="UniProtKB-KW"/>
</dbReference>
<keyword evidence="8 12" id="KW-0131">Cell cycle</keyword>
<dbReference type="GO" id="GO:0008360">
    <property type="term" value="P:regulation of cell shape"/>
    <property type="evidence" value="ECO:0007669"/>
    <property type="project" value="UniProtKB-KW"/>
</dbReference>
<name>A0A160T784_9CHLR</name>
<feature type="binding site" evidence="12">
    <location>
        <position position="337"/>
    </location>
    <ligand>
        <name>UDP-N-acetyl-alpha-D-glucosamine</name>
        <dbReference type="ChEBI" id="CHEBI:57705"/>
    </ligand>
</feature>
<comment type="similarity">
    <text evidence="10 12">Belongs to the EPSP synthase family. MurA subfamily.</text>
</comment>
<feature type="binding site" evidence="12">
    <location>
        <position position="93"/>
    </location>
    <ligand>
        <name>UDP-N-acetyl-alpha-D-glucosamine</name>
        <dbReference type="ChEBI" id="CHEBI:57705"/>
    </ligand>
</feature>
<evidence type="ECO:0000256" key="9">
    <source>
        <dbReference type="ARBA" id="ARBA00023316"/>
    </source>
</evidence>
<comment type="subcellular location">
    <subcellularLocation>
        <location evidence="1 12">Cytoplasm</location>
    </subcellularLocation>
</comment>
<dbReference type="InterPro" id="IPR013792">
    <property type="entry name" value="RNA3'P_cycl/enolpyr_Trfase_a/b"/>
</dbReference>
<feature type="domain" description="Enolpyruvate transferase" evidence="13">
    <location>
        <begin position="7"/>
        <end position="419"/>
    </location>
</feature>
<dbReference type="Pfam" id="PF00275">
    <property type="entry name" value="EPSP_synthase"/>
    <property type="match status" value="1"/>
</dbReference>
<feature type="binding site" evidence="12">
    <location>
        <begin position="22"/>
        <end position="23"/>
    </location>
    <ligand>
        <name>phosphoenolpyruvate</name>
        <dbReference type="ChEBI" id="CHEBI:58702"/>
    </ligand>
</feature>
<dbReference type="GO" id="GO:0009252">
    <property type="term" value="P:peptidoglycan biosynthetic process"/>
    <property type="evidence" value="ECO:0007669"/>
    <property type="project" value="UniProtKB-UniRule"/>
</dbReference>
<dbReference type="RefSeq" id="WP_095044688.1">
    <property type="nucleotide sequence ID" value="NZ_LN890655.1"/>
</dbReference>
<evidence type="ECO:0000256" key="11">
    <source>
        <dbReference type="ARBA" id="ARBA00047527"/>
    </source>
</evidence>
<evidence type="ECO:0000256" key="5">
    <source>
        <dbReference type="ARBA" id="ARBA00022679"/>
    </source>
</evidence>
<dbReference type="UniPathway" id="UPA00219"/>
<dbReference type="GO" id="GO:0008760">
    <property type="term" value="F:UDP-N-acetylglucosamine 1-carboxyvinyltransferase activity"/>
    <property type="evidence" value="ECO:0007669"/>
    <property type="project" value="UniProtKB-UniRule"/>
</dbReference>
<feature type="active site" description="Proton donor" evidence="12">
    <location>
        <position position="117"/>
    </location>
</feature>
<comment type="pathway">
    <text evidence="2 12">Cell wall biogenesis; peptidoglycan biosynthesis.</text>
</comment>
<dbReference type="PANTHER" id="PTHR43783:SF1">
    <property type="entry name" value="UDP-N-ACETYLGLUCOSAMINE 1-CARBOXYVINYLTRANSFERASE"/>
    <property type="match status" value="1"/>
</dbReference>
<keyword evidence="9 12" id="KW-0961">Cell wall biogenesis/degradation</keyword>
<evidence type="ECO:0000256" key="1">
    <source>
        <dbReference type="ARBA" id="ARBA00004496"/>
    </source>
</evidence>
<proteinExistence type="inferred from homology"/>
<reference evidence="14" key="1">
    <citation type="submission" date="2016-01" db="EMBL/GenBank/DDBJ databases">
        <authorList>
            <person name="Mcilroy J.S."/>
            <person name="Karst M S."/>
            <person name="Albertsen M."/>
        </authorList>
    </citation>
    <scope>NUCLEOTIDE SEQUENCE</scope>
    <source>
        <strain evidence="14">Cfx-K</strain>
    </source>
</reference>
<keyword evidence="5 12" id="KW-0808">Transferase</keyword>
<sequence length="431" mass="46359">MGKFIIEGCQTLRGEVTISGNKNAALKLLPACLLTDEPVILHNIPAIRDVENTILILRDLGVEMTDLGGGSWRVHAHEVNKTELNAELAGRTRASFVFAGPMLARMGRVVLPIPGGDVIGGRPLDTHVQALTALGAGVNMSKRGVFEMAAPRLRGAGNLLLAETSVTATENAVMAAVLAVGETVIDNAACEPHVRDLCNFLNSLGARIEGIGSNRLVVCGVDRLHGGEYRVGSDFVEVGSFIGAAAVTRSEIRIRDAQPRNLGMIRLVYERFGVRWIEEGDDIIVPAEQELTIQEGLGGRVPAIKPLPWPGFPPDLMSIAVVIGTQAAGSILLHDWMYESRFFFVDHLTFMGARIVLCDPHRVLVQGPSKLFANPAGVPSPDIRAGMAMLLAALCARGASTIHNIQQIDRGYERIEEKLRGLGVNIERVAD</sequence>
<evidence type="ECO:0000313" key="15">
    <source>
        <dbReference type="Proteomes" id="UP000215027"/>
    </source>
</evidence>
<dbReference type="OrthoDB" id="9803760at2"/>
<dbReference type="EMBL" id="LN890655">
    <property type="protein sequence ID" value="CUS05479.2"/>
    <property type="molecule type" value="Genomic_DNA"/>
</dbReference>
<evidence type="ECO:0000256" key="6">
    <source>
        <dbReference type="ARBA" id="ARBA00022960"/>
    </source>
</evidence>
<dbReference type="GO" id="GO:0019277">
    <property type="term" value="P:UDP-N-acetylgalactosamine biosynthetic process"/>
    <property type="evidence" value="ECO:0007669"/>
    <property type="project" value="InterPro"/>
</dbReference>
<dbReference type="PANTHER" id="PTHR43783">
    <property type="entry name" value="UDP-N-ACETYLGLUCOSAMINE 1-CARBOXYVINYLTRANSFERASE"/>
    <property type="match status" value="1"/>
</dbReference>
<evidence type="ECO:0000256" key="10">
    <source>
        <dbReference type="ARBA" id="ARBA00038367"/>
    </source>
</evidence>
<keyword evidence="7 12" id="KW-0573">Peptidoglycan synthesis</keyword>
<dbReference type="NCBIfam" id="NF006873">
    <property type="entry name" value="PRK09369.1"/>
    <property type="match status" value="1"/>
</dbReference>
<dbReference type="GO" id="GO:0071555">
    <property type="term" value="P:cell wall organization"/>
    <property type="evidence" value="ECO:0007669"/>
    <property type="project" value="UniProtKB-KW"/>
</dbReference>
<evidence type="ECO:0000256" key="2">
    <source>
        <dbReference type="ARBA" id="ARBA00004752"/>
    </source>
</evidence>
<evidence type="ECO:0000256" key="8">
    <source>
        <dbReference type="ARBA" id="ARBA00023306"/>
    </source>
</evidence>
<dbReference type="KEGG" id="pbf:CFX0092_A3601"/>
<evidence type="ECO:0000256" key="7">
    <source>
        <dbReference type="ARBA" id="ARBA00022984"/>
    </source>
</evidence>
<gene>
    <name evidence="12 14" type="primary">murA</name>
    <name evidence="14" type="ORF">CFX0092_A3601</name>
</gene>
<protein>
    <recommendedName>
        <fullName evidence="12">UDP-N-acetylglucosamine 1-carboxyvinyltransferase</fullName>
        <ecNumber evidence="12">2.5.1.7</ecNumber>
    </recommendedName>
    <alternativeName>
        <fullName evidence="12">Enoylpyruvate transferase</fullName>
    </alternativeName>
    <alternativeName>
        <fullName evidence="12">UDP-N-acetylglucosamine enolpyruvyl transferase</fullName>
        <shortName evidence="12">EPT</shortName>
    </alternativeName>
</protein>
<organism evidence="14 15">
    <name type="scientific">Candidatus Promineifilum breve</name>
    <dbReference type="NCBI Taxonomy" id="1806508"/>
    <lineage>
        <taxon>Bacteria</taxon>
        <taxon>Bacillati</taxon>
        <taxon>Chloroflexota</taxon>
        <taxon>Ardenticatenia</taxon>
        <taxon>Candidatus Promineifilales</taxon>
        <taxon>Candidatus Promineifilaceae</taxon>
        <taxon>Candidatus Promineifilum</taxon>
    </lineage>
</organism>
<comment type="caution">
    <text evidence="12">Lacks conserved residue(s) required for the propagation of feature annotation.</text>
</comment>
<dbReference type="InterPro" id="IPR005750">
    <property type="entry name" value="UDP_GlcNAc_COvinyl_MurA"/>
</dbReference>
<comment type="catalytic activity">
    <reaction evidence="11 12">
        <text>phosphoenolpyruvate + UDP-N-acetyl-alpha-D-glucosamine = UDP-N-acetyl-3-O-(1-carboxyvinyl)-alpha-D-glucosamine + phosphate</text>
        <dbReference type="Rhea" id="RHEA:18681"/>
        <dbReference type="ChEBI" id="CHEBI:43474"/>
        <dbReference type="ChEBI" id="CHEBI:57705"/>
        <dbReference type="ChEBI" id="CHEBI:58702"/>
        <dbReference type="ChEBI" id="CHEBI:68483"/>
        <dbReference type="EC" id="2.5.1.7"/>
    </reaction>
</comment>
<dbReference type="SUPFAM" id="SSF55205">
    <property type="entry name" value="EPT/RTPC-like"/>
    <property type="match status" value="1"/>
</dbReference>
<dbReference type="InterPro" id="IPR050068">
    <property type="entry name" value="MurA_subfamily"/>
</dbReference>
<dbReference type="AlphaFoldDB" id="A0A160T784"/>
<dbReference type="InterPro" id="IPR001986">
    <property type="entry name" value="Enolpyruvate_Tfrase_dom"/>
</dbReference>
<dbReference type="EC" id="2.5.1.7" evidence="12"/>
<keyword evidence="6 12" id="KW-0133">Cell shape</keyword>
<keyword evidence="4 12" id="KW-0132">Cell division</keyword>
<keyword evidence="3 12" id="KW-0963">Cytoplasm</keyword>
<accession>A0A160T784</accession>
<dbReference type="CDD" id="cd01555">
    <property type="entry name" value="UdpNAET"/>
    <property type="match status" value="1"/>
</dbReference>
<dbReference type="InterPro" id="IPR036968">
    <property type="entry name" value="Enolpyruvate_Tfrase_sf"/>
</dbReference>
<evidence type="ECO:0000259" key="13">
    <source>
        <dbReference type="Pfam" id="PF00275"/>
    </source>
</evidence>
<evidence type="ECO:0000313" key="14">
    <source>
        <dbReference type="EMBL" id="CUS05479.2"/>
    </source>
</evidence>
<comment type="function">
    <text evidence="12">Cell wall formation. Adds enolpyruvyl to UDP-N-acetylglucosamine.</text>
</comment>
<dbReference type="GO" id="GO:0005737">
    <property type="term" value="C:cytoplasm"/>
    <property type="evidence" value="ECO:0007669"/>
    <property type="project" value="UniProtKB-SubCell"/>
</dbReference>
<dbReference type="Gene3D" id="3.65.10.10">
    <property type="entry name" value="Enolpyruvate transferase domain"/>
    <property type="match status" value="2"/>
</dbReference>
<keyword evidence="15" id="KW-1185">Reference proteome</keyword>
<feature type="binding site" evidence="12">
    <location>
        <position position="315"/>
    </location>
    <ligand>
        <name>UDP-N-acetyl-alpha-D-glucosamine</name>
        <dbReference type="ChEBI" id="CHEBI:57705"/>
    </ligand>
</feature>
<dbReference type="NCBIfam" id="TIGR01072">
    <property type="entry name" value="murA"/>
    <property type="match status" value="1"/>
</dbReference>